<comment type="caution">
    <text evidence="1">The sequence shown here is derived from an EMBL/GenBank/DDBJ whole genome shotgun (WGS) entry which is preliminary data.</text>
</comment>
<gene>
    <name evidence="1" type="ORF">E2C01_009495</name>
</gene>
<proteinExistence type="predicted"/>
<protein>
    <submittedName>
        <fullName evidence="1">Uncharacterized protein</fullName>
    </submittedName>
</protein>
<sequence length="202" mass="21457">MIIPHILDPIRDNKRSCVQKSRLRAADPETCTLEGVPQAPFAKAQHTAHVTATQAPWGGGVVVVMAVAAAAAGGRAMAANLTYHDVEVSDFQIGGLGVEGVWRRWEGRTKDKPRGSRGHPNLGLCLAGPSCKSSTVGQELEDVVARLKVWEGRGKVRGRVTLQHTGPALGFPGGEVDCCLRESHGCPLTSKHEASPKAEVEC</sequence>
<dbReference type="Proteomes" id="UP000324222">
    <property type="component" value="Unassembled WGS sequence"/>
</dbReference>
<evidence type="ECO:0000313" key="1">
    <source>
        <dbReference type="EMBL" id="MPC16666.1"/>
    </source>
</evidence>
<organism evidence="1 2">
    <name type="scientific">Portunus trituberculatus</name>
    <name type="common">Swimming crab</name>
    <name type="synonym">Neptunus trituberculatus</name>
    <dbReference type="NCBI Taxonomy" id="210409"/>
    <lineage>
        <taxon>Eukaryota</taxon>
        <taxon>Metazoa</taxon>
        <taxon>Ecdysozoa</taxon>
        <taxon>Arthropoda</taxon>
        <taxon>Crustacea</taxon>
        <taxon>Multicrustacea</taxon>
        <taxon>Malacostraca</taxon>
        <taxon>Eumalacostraca</taxon>
        <taxon>Eucarida</taxon>
        <taxon>Decapoda</taxon>
        <taxon>Pleocyemata</taxon>
        <taxon>Brachyura</taxon>
        <taxon>Eubrachyura</taxon>
        <taxon>Portunoidea</taxon>
        <taxon>Portunidae</taxon>
        <taxon>Portuninae</taxon>
        <taxon>Portunus</taxon>
    </lineage>
</organism>
<keyword evidence="2" id="KW-1185">Reference proteome</keyword>
<dbReference type="AlphaFoldDB" id="A0A5B7D5X9"/>
<evidence type="ECO:0000313" key="2">
    <source>
        <dbReference type="Proteomes" id="UP000324222"/>
    </source>
</evidence>
<accession>A0A5B7D5X9</accession>
<name>A0A5B7D5X9_PORTR</name>
<reference evidence="1 2" key="1">
    <citation type="submission" date="2019-05" db="EMBL/GenBank/DDBJ databases">
        <title>Another draft genome of Portunus trituberculatus and its Hox gene families provides insights of decapod evolution.</title>
        <authorList>
            <person name="Jeong J.-H."/>
            <person name="Song I."/>
            <person name="Kim S."/>
            <person name="Choi T."/>
            <person name="Kim D."/>
            <person name="Ryu S."/>
            <person name="Kim W."/>
        </authorList>
    </citation>
    <scope>NUCLEOTIDE SEQUENCE [LARGE SCALE GENOMIC DNA]</scope>
    <source>
        <tissue evidence="1">Muscle</tissue>
    </source>
</reference>
<dbReference type="EMBL" id="VSRR010000525">
    <property type="protein sequence ID" value="MPC16666.1"/>
    <property type="molecule type" value="Genomic_DNA"/>
</dbReference>